<dbReference type="Proteomes" id="UP000284868">
    <property type="component" value="Unassembled WGS sequence"/>
</dbReference>
<gene>
    <name evidence="3" type="ORF">DWZ83_06320</name>
    <name evidence="2" type="ORF">KHZ85_00920</name>
</gene>
<dbReference type="PANTHER" id="PTHR33434:SF2">
    <property type="entry name" value="FATTY ACID-BINDING PROTEIN TM_1468"/>
    <property type="match status" value="1"/>
</dbReference>
<dbReference type="InterPro" id="IPR003797">
    <property type="entry name" value="DegV"/>
</dbReference>
<keyword evidence="1" id="KW-0446">Lipid-binding</keyword>
<evidence type="ECO:0000313" key="3">
    <source>
        <dbReference type="EMBL" id="RHM10355.1"/>
    </source>
</evidence>
<accession>A0A415PCB4</accession>
<dbReference type="Gene3D" id="3.30.1180.10">
    <property type="match status" value="1"/>
</dbReference>
<dbReference type="AlphaFoldDB" id="A0A415PCB4"/>
<dbReference type="EMBL" id="JAGZMZ010000002">
    <property type="protein sequence ID" value="MBS4883322.1"/>
    <property type="molecule type" value="Genomic_DNA"/>
</dbReference>
<proteinExistence type="predicted"/>
<dbReference type="Pfam" id="PF02645">
    <property type="entry name" value="DegV"/>
    <property type="match status" value="1"/>
</dbReference>
<name>A0A415PCB4_9FIRM</name>
<evidence type="ECO:0000256" key="1">
    <source>
        <dbReference type="ARBA" id="ARBA00023121"/>
    </source>
</evidence>
<evidence type="ECO:0000313" key="4">
    <source>
        <dbReference type="Proteomes" id="UP000284868"/>
    </source>
</evidence>
<dbReference type="OrthoDB" id="9781230at2"/>
<evidence type="ECO:0000313" key="2">
    <source>
        <dbReference type="EMBL" id="MBS4883322.1"/>
    </source>
</evidence>
<dbReference type="InterPro" id="IPR050270">
    <property type="entry name" value="DegV_domain_contain"/>
</dbReference>
<dbReference type="PROSITE" id="PS51482">
    <property type="entry name" value="DEGV"/>
    <property type="match status" value="1"/>
</dbReference>
<dbReference type="InterPro" id="IPR043168">
    <property type="entry name" value="DegV_C"/>
</dbReference>
<dbReference type="Gene3D" id="3.40.50.10170">
    <property type="match status" value="1"/>
</dbReference>
<dbReference type="Proteomes" id="UP000753219">
    <property type="component" value="Unassembled WGS sequence"/>
</dbReference>
<dbReference type="RefSeq" id="WP_022420323.1">
    <property type="nucleotide sequence ID" value="NZ_CAUFDR010000086.1"/>
</dbReference>
<dbReference type="EMBL" id="QRPK01000028">
    <property type="protein sequence ID" value="RHM10355.1"/>
    <property type="molecule type" value="Genomic_DNA"/>
</dbReference>
<protein>
    <submittedName>
        <fullName evidence="3">DegV family protein</fullName>
    </submittedName>
</protein>
<organism evidence="3 4">
    <name type="scientific">Amedibacillus dolichus</name>
    <dbReference type="NCBI Taxonomy" id="31971"/>
    <lineage>
        <taxon>Bacteria</taxon>
        <taxon>Bacillati</taxon>
        <taxon>Bacillota</taxon>
        <taxon>Erysipelotrichia</taxon>
        <taxon>Erysipelotrichales</taxon>
        <taxon>Erysipelotrichaceae</taxon>
        <taxon>Amedibacillus</taxon>
    </lineage>
</organism>
<sequence>MIRLVVDSSADLMQEELEACNISLVPLQVTIGNQSYYDGVDLFRDEFYELLTTSTEFPKTSQPSPQDFVEIFEKAKEQGDTLLCILLSSALSGTYQSAVLAKSIVEYDGIYLIDSLSATVGTRMLVEAAKGMVAAENNITEIVEYLEEMKKHIKILAAVDTLEYLCRGGRVSKTAAAIGEMASLKPLITVSAEGKVEVVGKRPGTQRAISFLMKKLAEYELHEAYPLYSLFTYGTSNCEKLEAKLIKENYQIKKRQQIGPTIGTHVGPEAFGICFVEKF</sequence>
<keyword evidence="4" id="KW-1185">Reference proteome</keyword>
<reference evidence="3 4" key="1">
    <citation type="submission" date="2018-08" db="EMBL/GenBank/DDBJ databases">
        <title>A genome reference for cultivated species of the human gut microbiota.</title>
        <authorList>
            <person name="Zou Y."/>
            <person name="Xue W."/>
            <person name="Luo G."/>
        </authorList>
    </citation>
    <scope>NUCLEOTIDE SEQUENCE [LARGE SCALE GENOMIC DNA]</scope>
    <source>
        <strain evidence="3 4">AF35-6BH</strain>
    </source>
</reference>
<dbReference type="GO" id="GO:0008289">
    <property type="term" value="F:lipid binding"/>
    <property type="evidence" value="ECO:0007669"/>
    <property type="project" value="UniProtKB-KW"/>
</dbReference>
<reference evidence="2" key="2">
    <citation type="submission" date="2021-02" db="EMBL/GenBank/DDBJ databases">
        <title>Infant gut strain persistence is associated with maternal origin, phylogeny, and functional potential including surface adhesion and iron acquisition.</title>
        <authorList>
            <person name="Lou Y.C."/>
        </authorList>
    </citation>
    <scope>NUCLEOTIDE SEQUENCE</scope>
    <source>
        <strain evidence="2">L3_108_103G1_dasL3_108_103G1_concoct_2</strain>
    </source>
</reference>
<dbReference type="SUPFAM" id="SSF82549">
    <property type="entry name" value="DAK1/DegV-like"/>
    <property type="match status" value="1"/>
</dbReference>
<dbReference type="PANTHER" id="PTHR33434">
    <property type="entry name" value="DEGV DOMAIN-CONTAINING PROTEIN DR_1986-RELATED"/>
    <property type="match status" value="1"/>
</dbReference>
<comment type="caution">
    <text evidence="3">The sequence shown here is derived from an EMBL/GenBank/DDBJ whole genome shotgun (WGS) entry which is preliminary data.</text>
</comment>
<dbReference type="NCBIfam" id="TIGR00762">
    <property type="entry name" value="DegV"/>
    <property type="match status" value="1"/>
</dbReference>